<sequence>MADVGSNVGPYRLDELLGRGAMGEVFRAFDTARNRAVALKLLKPDLSDDPTYQERFRRESRAAAALDEPHVIPIHDWGEIDGQLYIDMRMVDGESLRAVLRREAALEPQRAVNIIEQVSSALSAAHRKGLVHRDLKPENILVTDEDFAYLVDFGIAHENADTRLTGSGATIGSVSYMAPELFDGQDISPAADIYSLTCVLFECLTGRMPHAAKTVSAAIKAAVLDPVPSPSKLNTSVPPAFDSVIERGLHRDPGSRYHSVRLLSADARRALDGSADPPASVADQPTMSFAATEREKSAPPQTTAVPATAYSALEPQHSPVSQQMAHSNHSDSAGPDREQRSLLPLVIGTIVFLVIGVLGGLAYFLYALQSDTDAATETTPTVTQTVTPEQAETPTPAPAPPADSSSCAPGVSVGTAVTSCPFAVEVRNEYLRTGPQGAPRVVVAYSPVTGTAYQMSCLPEGGLVTCRGGNNAVVYVY</sequence>
<dbReference type="Pfam" id="PF00069">
    <property type="entry name" value="Pkinase"/>
    <property type="match status" value="1"/>
</dbReference>
<dbReference type="InterPro" id="IPR000719">
    <property type="entry name" value="Prot_kinase_dom"/>
</dbReference>
<evidence type="ECO:0000256" key="8">
    <source>
        <dbReference type="SAM" id="MobiDB-lite"/>
    </source>
</evidence>
<evidence type="ECO:0000256" key="7">
    <source>
        <dbReference type="PROSITE-ProRule" id="PRU10141"/>
    </source>
</evidence>
<name>A0ABU7MAT8_9ACTN</name>
<dbReference type="RefSeq" id="WP_330431548.1">
    <property type="nucleotide sequence ID" value="NZ_JAZDUF010000001.1"/>
</dbReference>
<comment type="caution">
    <text evidence="11">The sequence shown here is derived from an EMBL/GenBank/DDBJ whole genome shotgun (WGS) entry which is preliminary data.</text>
</comment>
<dbReference type="EMBL" id="JAZDUF010000001">
    <property type="protein sequence ID" value="MEE3849943.1"/>
    <property type="molecule type" value="Genomic_DNA"/>
</dbReference>
<protein>
    <recommendedName>
        <fullName evidence="1">non-specific serine/threonine protein kinase</fullName>
        <ecNumber evidence="1">2.7.11.1</ecNumber>
    </recommendedName>
</protein>
<evidence type="ECO:0000313" key="12">
    <source>
        <dbReference type="Proteomes" id="UP001347146"/>
    </source>
</evidence>
<dbReference type="PROSITE" id="PS50011">
    <property type="entry name" value="PROTEIN_KINASE_DOM"/>
    <property type="match status" value="1"/>
</dbReference>
<dbReference type="SMART" id="SM00220">
    <property type="entry name" value="S_TKc"/>
    <property type="match status" value="1"/>
</dbReference>
<evidence type="ECO:0000256" key="1">
    <source>
        <dbReference type="ARBA" id="ARBA00012513"/>
    </source>
</evidence>
<dbReference type="CDD" id="cd14014">
    <property type="entry name" value="STKc_PknB_like"/>
    <property type="match status" value="1"/>
</dbReference>
<evidence type="ECO:0000256" key="4">
    <source>
        <dbReference type="ARBA" id="ARBA00022741"/>
    </source>
</evidence>
<feature type="region of interest" description="Disordered" evidence="8">
    <location>
        <begin position="375"/>
        <end position="408"/>
    </location>
</feature>
<reference evidence="11 12" key="1">
    <citation type="submission" date="2024-01" db="EMBL/GenBank/DDBJ databases">
        <title>Draft genome sequence of Gordonia sp. LSe1-13.</title>
        <authorList>
            <person name="Suphannarot A."/>
            <person name="Mingma R."/>
        </authorList>
    </citation>
    <scope>NUCLEOTIDE SEQUENCE [LARGE SCALE GENOMIC DNA]</scope>
    <source>
        <strain evidence="11 12">LSe1-13</strain>
    </source>
</reference>
<feature type="region of interest" description="Disordered" evidence="8">
    <location>
        <begin position="316"/>
        <end position="336"/>
    </location>
</feature>
<evidence type="ECO:0000256" key="3">
    <source>
        <dbReference type="ARBA" id="ARBA00022679"/>
    </source>
</evidence>
<feature type="compositionally biased region" description="Low complexity" evidence="8">
    <location>
        <begin position="375"/>
        <end position="394"/>
    </location>
</feature>
<accession>A0ABU7MAT8</accession>
<keyword evidence="5 11" id="KW-0418">Kinase</keyword>
<keyword evidence="12" id="KW-1185">Reference proteome</keyword>
<dbReference type="PANTHER" id="PTHR43289">
    <property type="entry name" value="MITOGEN-ACTIVATED PROTEIN KINASE KINASE KINASE 20-RELATED"/>
    <property type="match status" value="1"/>
</dbReference>
<feature type="compositionally biased region" description="Polar residues" evidence="8">
    <location>
        <begin position="318"/>
        <end position="331"/>
    </location>
</feature>
<keyword evidence="9" id="KW-1133">Transmembrane helix</keyword>
<dbReference type="Gene3D" id="3.30.200.20">
    <property type="entry name" value="Phosphorylase Kinase, domain 1"/>
    <property type="match status" value="1"/>
</dbReference>
<evidence type="ECO:0000256" key="2">
    <source>
        <dbReference type="ARBA" id="ARBA00022527"/>
    </source>
</evidence>
<keyword evidence="3 11" id="KW-0808">Transferase</keyword>
<dbReference type="PROSITE" id="PS00108">
    <property type="entry name" value="PROTEIN_KINASE_ST"/>
    <property type="match status" value="1"/>
</dbReference>
<gene>
    <name evidence="11" type="ORF">VZC37_06340</name>
</gene>
<dbReference type="PANTHER" id="PTHR43289:SF6">
    <property type="entry name" value="SERINE_THREONINE-PROTEIN KINASE NEKL-3"/>
    <property type="match status" value="1"/>
</dbReference>
<keyword evidence="2" id="KW-0723">Serine/threonine-protein kinase</keyword>
<keyword evidence="9" id="KW-0812">Transmembrane</keyword>
<keyword evidence="4 7" id="KW-0547">Nucleotide-binding</keyword>
<dbReference type="PROSITE" id="PS00107">
    <property type="entry name" value="PROTEIN_KINASE_ATP"/>
    <property type="match status" value="1"/>
</dbReference>
<feature type="transmembrane region" description="Helical" evidence="9">
    <location>
        <begin position="342"/>
        <end position="366"/>
    </location>
</feature>
<dbReference type="InterPro" id="IPR008271">
    <property type="entry name" value="Ser/Thr_kinase_AS"/>
</dbReference>
<feature type="domain" description="Protein kinase" evidence="10">
    <location>
        <begin position="11"/>
        <end position="271"/>
    </location>
</feature>
<dbReference type="GO" id="GO:0004674">
    <property type="term" value="F:protein serine/threonine kinase activity"/>
    <property type="evidence" value="ECO:0007669"/>
    <property type="project" value="UniProtKB-EC"/>
</dbReference>
<dbReference type="InterPro" id="IPR017441">
    <property type="entry name" value="Protein_kinase_ATP_BS"/>
</dbReference>
<feature type="binding site" evidence="7">
    <location>
        <position position="40"/>
    </location>
    <ligand>
        <name>ATP</name>
        <dbReference type="ChEBI" id="CHEBI:30616"/>
    </ligand>
</feature>
<dbReference type="SUPFAM" id="SSF56112">
    <property type="entry name" value="Protein kinase-like (PK-like)"/>
    <property type="match status" value="1"/>
</dbReference>
<dbReference type="InterPro" id="IPR011009">
    <property type="entry name" value="Kinase-like_dom_sf"/>
</dbReference>
<keyword evidence="9" id="KW-0472">Membrane</keyword>
<evidence type="ECO:0000313" key="11">
    <source>
        <dbReference type="EMBL" id="MEE3849943.1"/>
    </source>
</evidence>
<evidence type="ECO:0000256" key="9">
    <source>
        <dbReference type="SAM" id="Phobius"/>
    </source>
</evidence>
<dbReference type="Gene3D" id="1.10.510.10">
    <property type="entry name" value="Transferase(Phosphotransferase) domain 1"/>
    <property type="match status" value="1"/>
</dbReference>
<evidence type="ECO:0000256" key="5">
    <source>
        <dbReference type="ARBA" id="ARBA00022777"/>
    </source>
</evidence>
<proteinExistence type="predicted"/>
<dbReference type="Proteomes" id="UP001347146">
    <property type="component" value="Unassembled WGS sequence"/>
</dbReference>
<evidence type="ECO:0000256" key="6">
    <source>
        <dbReference type="ARBA" id="ARBA00022840"/>
    </source>
</evidence>
<organism evidence="11 12">
    <name type="scientific">Gordonia sesuvii</name>
    <dbReference type="NCBI Taxonomy" id="3116777"/>
    <lineage>
        <taxon>Bacteria</taxon>
        <taxon>Bacillati</taxon>
        <taxon>Actinomycetota</taxon>
        <taxon>Actinomycetes</taxon>
        <taxon>Mycobacteriales</taxon>
        <taxon>Gordoniaceae</taxon>
        <taxon>Gordonia</taxon>
    </lineage>
</organism>
<evidence type="ECO:0000259" key="10">
    <source>
        <dbReference type="PROSITE" id="PS50011"/>
    </source>
</evidence>
<dbReference type="EC" id="2.7.11.1" evidence="1"/>
<keyword evidence="6 7" id="KW-0067">ATP-binding</keyword>